<dbReference type="PANTHER" id="PTHR15459:SF3">
    <property type="entry name" value="POLYAMINE-MODULATED FACTOR 1"/>
    <property type="match status" value="1"/>
</dbReference>
<evidence type="ECO:0000256" key="4">
    <source>
        <dbReference type="ARBA" id="ARBA00022618"/>
    </source>
</evidence>
<feature type="region of interest" description="Disordered" evidence="10">
    <location>
        <begin position="1"/>
        <end position="67"/>
    </location>
</feature>
<dbReference type="GO" id="GO:0007059">
    <property type="term" value="P:chromosome segregation"/>
    <property type="evidence" value="ECO:0007669"/>
    <property type="project" value="TreeGrafter"/>
</dbReference>
<evidence type="ECO:0000313" key="12">
    <source>
        <dbReference type="Proteomes" id="UP000253664"/>
    </source>
</evidence>
<dbReference type="GO" id="GO:0000444">
    <property type="term" value="C:MIS12/MIND type complex"/>
    <property type="evidence" value="ECO:0007669"/>
    <property type="project" value="InterPro"/>
</dbReference>
<feature type="compositionally biased region" description="Basic residues" evidence="10">
    <location>
        <begin position="1"/>
        <end position="11"/>
    </location>
</feature>
<evidence type="ECO:0000256" key="6">
    <source>
        <dbReference type="ARBA" id="ARBA00022838"/>
    </source>
</evidence>
<proteinExistence type="predicted"/>
<evidence type="ECO:0000256" key="10">
    <source>
        <dbReference type="SAM" id="MobiDB-lite"/>
    </source>
</evidence>
<dbReference type="OrthoDB" id="18453at2759"/>
<keyword evidence="4" id="KW-0132">Cell division</keyword>
<evidence type="ECO:0000256" key="3">
    <source>
        <dbReference type="ARBA" id="ARBA00022454"/>
    </source>
</evidence>
<dbReference type="STRING" id="1330021.A0A367LL40"/>
<sequence>MAPGLKKRRRRREEDVGAQDDSEARAGMATQHAPPQRSPDPQQPAADDREEEDEAPGPRASRLRETYGLAVQRTLSKLSRENLARCYPSTASHAASMLADVQRQMVERLGARCQREFEMLLAARKVVCRLNGLERIVAEASSRREQAGGEEGATPPTPPHLLPPPRILAAHHASLLAPHQSVLNAKLQTCQAVNARLARVIRRQRADRLRLLARIHAANRDLVAANAALSPIVDHLAAEAREAASRTSA</sequence>
<keyword evidence="3" id="KW-0158">Chromosome</keyword>
<feature type="region of interest" description="Disordered" evidence="10">
    <location>
        <begin position="141"/>
        <end position="160"/>
    </location>
</feature>
<evidence type="ECO:0000256" key="9">
    <source>
        <dbReference type="ARBA" id="ARBA00023328"/>
    </source>
</evidence>
<evidence type="ECO:0000256" key="2">
    <source>
        <dbReference type="ARBA" id="ARBA00004629"/>
    </source>
</evidence>
<dbReference type="PANTHER" id="PTHR15459">
    <property type="entry name" value="POLYAMINE-MODULATED FACTOR 1"/>
    <property type="match status" value="1"/>
</dbReference>
<keyword evidence="5" id="KW-0498">Mitosis</keyword>
<keyword evidence="9" id="KW-0137">Centromere</keyword>
<evidence type="ECO:0000256" key="1">
    <source>
        <dbReference type="ARBA" id="ARBA00004123"/>
    </source>
</evidence>
<keyword evidence="8" id="KW-0131">Cell cycle</keyword>
<organism evidence="11 12">
    <name type="scientific">Ophiocordyceps polyrhachis-furcata BCC 54312</name>
    <dbReference type="NCBI Taxonomy" id="1330021"/>
    <lineage>
        <taxon>Eukaryota</taxon>
        <taxon>Fungi</taxon>
        <taxon>Dikarya</taxon>
        <taxon>Ascomycota</taxon>
        <taxon>Pezizomycotina</taxon>
        <taxon>Sordariomycetes</taxon>
        <taxon>Hypocreomycetidae</taxon>
        <taxon>Hypocreales</taxon>
        <taxon>Ophiocordycipitaceae</taxon>
        <taxon>Ophiocordyceps</taxon>
    </lineage>
</organism>
<comment type="caution">
    <text evidence="11">The sequence shown here is derived from an EMBL/GenBank/DDBJ whole genome shotgun (WGS) entry which is preliminary data.</text>
</comment>
<keyword evidence="7" id="KW-0539">Nucleus</keyword>
<reference evidence="11 12" key="1">
    <citation type="journal article" date="2015" name="BMC Genomics">
        <title>Insights from the genome of Ophiocordyceps polyrhachis-furcata to pathogenicity and host specificity in insect fungi.</title>
        <authorList>
            <person name="Wichadakul D."/>
            <person name="Kobmoo N."/>
            <person name="Ingsriswang S."/>
            <person name="Tangphatsornruang S."/>
            <person name="Chantasingh D."/>
            <person name="Luangsa-ard J.J."/>
            <person name="Eurwilaichitr L."/>
        </authorList>
    </citation>
    <scope>NUCLEOTIDE SEQUENCE [LARGE SCALE GENOMIC DNA]</scope>
    <source>
        <strain evidence="11 12">BCC 54312</strain>
    </source>
</reference>
<keyword evidence="6" id="KW-0995">Kinetochore</keyword>
<protein>
    <submittedName>
        <fullName evidence="11">Uncharacterized protein</fullName>
    </submittedName>
</protein>
<dbReference type="EMBL" id="LKCN02000003">
    <property type="protein sequence ID" value="RCI15154.1"/>
    <property type="molecule type" value="Genomic_DNA"/>
</dbReference>
<dbReference type="GO" id="GO:0005634">
    <property type="term" value="C:nucleus"/>
    <property type="evidence" value="ECO:0007669"/>
    <property type="project" value="UniProtKB-SubCell"/>
</dbReference>
<comment type="subcellular location">
    <subcellularLocation>
        <location evidence="2">Chromosome</location>
        <location evidence="2">Centromere</location>
        <location evidence="2">Kinetochore</location>
    </subcellularLocation>
    <subcellularLocation>
        <location evidence="1">Nucleus</location>
    </subcellularLocation>
</comment>
<gene>
    <name evidence="11" type="ORF">L249_6428</name>
</gene>
<dbReference type="AlphaFoldDB" id="A0A367LL40"/>
<evidence type="ECO:0000256" key="7">
    <source>
        <dbReference type="ARBA" id="ARBA00023242"/>
    </source>
</evidence>
<dbReference type="InterPro" id="IPR007128">
    <property type="entry name" value="PMF1/Nnf1"/>
</dbReference>
<dbReference type="Pfam" id="PF03980">
    <property type="entry name" value="Nnf1"/>
    <property type="match status" value="1"/>
</dbReference>
<evidence type="ECO:0000256" key="5">
    <source>
        <dbReference type="ARBA" id="ARBA00022776"/>
    </source>
</evidence>
<dbReference type="GO" id="GO:0051301">
    <property type="term" value="P:cell division"/>
    <property type="evidence" value="ECO:0007669"/>
    <property type="project" value="UniProtKB-KW"/>
</dbReference>
<name>A0A367LL40_9HYPO</name>
<accession>A0A367LL40</accession>
<evidence type="ECO:0000256" key="8">
    <source>
        <dbReference type="ARBA" id="ARBA00023306"/>
    </source>
</evidence>
<evidence type="ECO:0000313" key="11">
    <source>
        <dbReference type="EMBL" id="RCI15154.1"/>
    </source>
</evidence>
<keyword evidence="12" id="KW-1185">Reference proteome</keyword>
<dbReference type="Proteomes" id="UP000253664">
    <property type="component" value="Unassembled WGS sequence"/>
</dbReference>